<name>A0ACC3YZI1_COLTU</name>
<evidence type="ECO:0000313" key="1">
    <source>
        <dbReference type="EMBL" id="KAL0936332.1"/>
    </source>
</evidence>
<protein>
    <submittedName>
        <fullName evidence="1">Uncharacterized protein</fullName>
    </submittedName>
</protein>
<reference evidence="1 2" key="1">
    <citation type="journal article" date="2020" name="Phytopathology">
        <title>Genome Sequence Resources of Colletotrichum truncatum, C. plurivorum, C. musicola, and C. sojae: Four Species Pathogenic to Soybean (Glycine max).</title>
        <authorList>
            <person name="Rogerio F."/>
            <person name="Boufleur T.R."/>
            <person name="Ciampi-Guillardi M."/>
            <person name="Sukno S.A."/>
            <person name="Thon M.R."/>
            <person name="Massola Junior N.S."/>
            <person name="Baroncelli R."/>
        </authorList>
    </citation>
    <scope>NUCLEOTIDE SEQUENCE [LARGE SCALE GENOMIC DNA]</scope>
    <source>
        <strain evidence="1 2">CMES1059</strain>
    </source>
</reference>
<gene>
    <name evidence="1" type="ORF">CTRU02_208547</name>
</gene>
<proteinExistence type="predicted"/>
<sequence length="130" mass="14766">MVVQNSDPDRRAKAEAQAQYGEFLGLPLANPDAKSLRDRFDDHNNILIETRTSNYTKLNFAEHLYPDIKEMVAEINIPLEYANENLELGPFDARLSLGNVVDNGEDEDKEGIEDDMDWMASDGDEDEMED</sequence>
<dbReference type="EMBL" id="VUJX02000005">
    <property type="protein sequence ID" value="KAL0936332.1"/>
    <property type="molecule type" value="Genomic_DNA"/>
</dbReference>
<organism evidence="1 2">
    <name type="scientific">Colletotrichum truncatum</name>
    <name type="common">Anthracnose fungus</name>
    <name type="synonym">Colletotrichum capsici</name>
    <dbReference type="NCBI Taxonomy" id="5467"/>
    <lineage>
        <taxon>Eukaryota</taxon>
        <taxon>Fungi</taxon>
        <taxon>Dikarya</taxon>
        <taxon>Ascomycota</taxon>
        <taxon>Pezizomycotina</taxon>
        <taxon>Sordariomycetes</taxon>
        <taxon>Hypocreomycetidae</taxon>
        <taxon>Glomerellales</taxon>
        <taxon>Glomerellaceae</taxon>
        <taxon>Colletotrichum</taxon>
        <taxon>Colletotrichum truncatum species complex</taxon>
    </lineage>
</organism>
<keyword evidence="2" id="KW-1185">Reference proteome</keyword>
<dbReference type="Proteomes" id="UP000805649">
    <property type="component" value="Unassembled WGS sequence"/>
</dbReference>
<evidence type="ECO:0000313" key="2">
    <source>
        <dbReference type="Proteomes" id="UP000805649"/>
    </source>
</evidence>
<accession>A0ACC3YZI1</accession>
<comment type="caution">
    <text evidence="1">The sequence shown here is derived from an EMBL/GenBank/DDBJ whole genome shotgun (WGS) entry which is preliminary data.</text>
</comment>